<dbReference type="InterPro" id="IPR029058">
    <property type="entry name" value="AB_hydrolase_fold"/>
</dbReference>
<organism evidence="3 4">
    <name type="scientific">Sphaeroforma arctica JP610</name>
    <dbReference type="NCBI Taxonomy" id="667725"/>
    <lineage>
        <taxon>Eukaryota</taxon>
        <taxon>Ichthyosporea</taxon>
        <taxon>Ichthyophonida</taxon>
        <taxon>Sphaeroforma</taxon>
    </lineage>
</organism>
<accession>A0A0L0G4W1</accession>
<dbReference type="GeneID" id="25904289"/>
<dbReference type="Proteomes" id="UP000054560">
    <property type="component" value="Unassembled WGS sequence"/>
</dbReference>
<reference evidence="3 4" key="1">
    <citation type="submission" date="2011-02" db="EMBL/GenBank/DDBJ databases">
        <title>The Genome Sequence of Sphaeroforma arctica JP610.</title>
        <authorList>
            <consortium name="The Broad Institute Genome Sequencing Platform"/>
            <person name="Russ C."/>
            <person name="Cuomo C."/>
            <person name="Young S.K."/>
            <person name="Zeng Q."/>
            <person name="Gargeya S."/>
            <person name="Alvarado L."/>
            <person name="Berlin A."/>
            <person name="Chapman S.B."/>
            <person name="Chen Z."/>
            <person name="Freedman E."/>
            <person name="Gellesch M."/>
            <person name="Goldberg J."/>
            <person name="Griggs A."/>
            <person name="Gujja S."/>
            <person name="Heilman E."/>
            <person name="Heiman D."/>
            <person name="Howarth C."/>
            <person name="Mehta T."/>
            <person name="Neiman D."/>
            <person name="Pearson M."/>
            <person name="Roberts A."/>
            <person name="Saif S."/>
            <person name="Shea T."/>
            <person name="Shenoy N."/>
            <person name="Sisk P."/>
            <person name="Stolte C."/>
            <person name="Sykes S."/>
            <person name="White J."/>
            <person name="Yandava C."/>
            <person name="Burger G."/>
            <person name="Gray M.W."/>
            <person name="Holland P.W.H."/>
            <person name="King N."/>
            <person name="Lang F.B.F."/>
            <person name="Roger A.J."/>
            <person name="Ruiz-Trillo I."/>
            <person name="Haas B."/>
            <person name="Nusbaum C."/>
            <person name="Birren B."/>
        </authorList>
    </citation>
    <scope>NUCLEOTIDE SEQUENCE [LARGE SCALE GENOMIC DNA]</scope>
    <source>
        <strain evidence="3 4">JP610</strain>
    </source>
</reference>
<dbReference type="SUPFAM" id="SSF53474">
    <property type="entry name" value="alpha/beta-Hydrolases"/>
    <property type="match status" value="1"/>
</dbReference>
<dbReference type="GO" id="GO:0006508">
    <property type="term" value="P:proteolysis"/>
    <property type="evidence" value="ECO:0007669"/>
    <property type="project" value="InterPro"/>
</dbReference>
<dbReference type="InterPro" id="IPR001375">
    <property type="entry name" value="Peptidase_S9_cat"/>
</dbReference>
<dbReference type="RefSeq" id="XP_014157866.1">
    <property type="nucleotide sequence ID" value="XM_014302391.1"/>
</dbReference>
<dbReference type="PANTHER" id="PTHR42776:SF4">
    <property type="entry name" value="ACYLAMINO-ACID-RELEASING ENZYME"/>
    <property type="match status" value="1"/>
</dbReference>
<dbReference type="EMBL" id="KQ241797">
    <property type="protein sequence ID" value="KNC83964.1"/>
    <property type="molecule type" value="Genomic_DNA"/>
</dbReference>
<dbReference type="Gene3D" id="3.40.50.1820">
    <property type="entry name" value="alpha/beta hydrolase"/>
    <property type="match status" value="1"/>
</dbReference>
<dbReference type="eggNOG" id="KOG2100">
    <property type="taxonomic scope" value="Eukaryota"/>
</dbReference>
<keyword evidence="4" id="KW-1185">Reference proteome</keyword>
<feature type="domain" description="Peptidase S9 prolyl oligopeptidase catalytic" evidence="2">
    <location>
        <begin position="4"/>
        <end position="147"/>
    </location>
</feature>
<sequence length="165" mass="18371">MLAEFPDIDREAIVYCGGSHGGFLGAHLIAKYPDVYKAAVLRNPVTNLVEEVSTADIPDWVYAEAGLPYRSTLRKEDLDKLYALSPISNDLSKIKTPTLLLLGAKDRRVPPSQGLQFYRGLQAAGVKSKVYWFPTQSHPIDDPGCNADCWINSALWYHDALKNTY</sequence>
<dbReference type="GO" id="GO:0004252">
    <property type="term" value="F:serine-type endopeptidase activity"/>
    <property type="evidence" value="ECO:0007669"/>
    <property type="project" value="TreeGrafter"/>
</dbReference>
<proteinExistence type="predicted"/>
<keyword evidence="1" id="KW-0378">Hydrolase</keyword>
<dbReference type="STRING" id="667725.A0A0L0G4W1"/>
<name>A0A0L0G4W1_9EUKA</name>
<evidence type="ECO:0000313" key="3">
    <source>
        <dbReference type="EMBL" id="KNC83964.1"/>
    </source>
</evidence>
<dbReference type="OrthoDB" id="43744at2759"/>
<gene>
    <name evidence="3" type="ORF">SARC_03785</name>
</gene>
<dbReference type="Pfam" id="PF00326">
    <property type="entry name" value="Peptidase_S9"/>
    <property type="match status" value="1"/>
</dbReference>
<dbReference type="PANTHER" id="PTHR42776">
    <property type="entry name" value="SERINE PEPTIDASE S9 FAMILY MEMBER"/>
    <property type="match status" value="1"/>
</dbReference>
<dbReference type="AlphaFoldDB" id="A0A0L0G4W1"/>
<protein>
    <recommendedName>
        <fullName evidence="2">Peptidase S9 prolyl oligopeptidase catalytic domain-containing protein</fullName>
    </recommendedName>
</protein>
<evidence type="ECO:0000259" key="2">
    <source>
        <dbReference type="Pfam" id="PF00326"/>
    </source>
</evidence>
<evidence type="ECO:0000313" key="4">
    <source>
        <dbReference type="Proteomes" id="UP000054560"/>
    </source>
</evidence>
<evidence type="ECO:0000256" key="1">
    <source>
        <dbReference type="ARBA" id="ARBA00022801"/>
    </source>
</evidence>